<evidence type="ECO:0000256" key="1">
    <source>
        <dbReference type="ARBA" id="ARBA00009995"/>
    </source>
</evidence>
<dbReference type="Gene3D" id="3.40.50.2000">
    <property type="entry name" value="Glycogen Phosphorylase B"/>
    <property type="match status" value="1"/>
</dbReference>
<comment type="similarity">
    <text evidence="1">Belongs to the UDP-glycosyltransferase family.</text>
</comment>
<evidence type="ECO:0000256" key="3">
    <source>
        <dbReference type="SAM" id="MobiDB-lite"/>
    </source>
</evidence>
<protein>
    <submittedName>
        <fullName evidence="4">Uncharacterized protein</fullName>
    </submittedName>
</protein>
<dbReference type="PANTHER" id="PTHR48048">
    <property type="entry name" value="GLYCOSYLTRANSFERASE"/>
    <property type="match status" value="1"/>
</dbReference>
<evidence type="ECO:0000313" key="4">
    <source>
        <dbReference type="EMBL" id="KAL2348609.1"/>
    </source>
</evidence>
<dbReference type="EMBL" id="JBGMDY010000001">
    <property type="protein sequence ID" value="KAL2348609.1"/>
    <property type="molecule type" value="Genomic_DNA"/>
</dbReference>
<reference evidence="4 5" key="1">
    <citation type="submission" date="2024-08" db="EMBL/GenBank/DDBJ databases">
        <title>Insights into the chromosomal genome structure of Flemingia macrophylla.</title>
        <authorList>
            <person name="Ding Y."/>
            <person name="Zhao Y."/>
            <person name="Bi W."/>
            <person name="Wu M."/>
            <person name="Zhao G."/>
            <person name="Gong Y."/>
            <person name="Li W."/>
            <person name="Zhang P."/>
        </authorList>
    </citation>
    <scope>NUCLEOTIDE SEQUENCE [LARGE SCALE GENOMIC DNA]</scope>
    <source>
        <strain evidence="4">DYQJB</strain>
        <tissue evidence="4">Leaf</tissue>
    </source>
</reference>
<organism evidence="4 5">
    <name type="scientific">Flemingia macrophylla</name>
    <dbReference type="NCBI Taxonomy" id="520843"/>
    <lineage>
        <taxon>Eukaryota</taxon>
        <taxon>Viridiplantae</taxon>
        <taxon>Streptophyta</taxon>
        <taxon>Embryophyta</taxon>
        <taxon>Tracheophyta</taxon>
        <taxon>Spermatophyta</taxon>
        <taxon>Magnoliopsida</taxon>
        <taxon>eudicotyledons</taxon>
        <taxon>Gunneridae</taxon>
        <taxon>Pentapetalae</taxon>
        <taxon>rosids</taxon>
        <taxon>fabids</taxon>
        <taxon>Fabales</taxon>
        <taxon>Fabaceae</taxon>
        <taxon>Papilionoideae</taxon>
        <taxon>50 kb inversion clade</taxon>
        <taxon>NPAAA clade</taxon>
        <taxon>indigoferoid/millettioid clade</taxon>
        <taxon>Phaseoleae</taxon>
        <taxon>Flemingia</taxon>
    </lineage>
</organism>
<evidence type="ECO:0000256" key="2">
    <source>
        <dbReference type="ARBA" id="ARBA00022676"/>
    </source>
</evidence>
<feature type="region of interest" description="Disordered" evidence="3">
    <location>
        <begin position="1"/>
        <end position="45"/>
    </location>
</feature>
<dbReference type="Proteomes" id="UP001603857">
    <property type="component" value="Unassembled WGS sequence"/>
</dbReference>
<keyword evidence="2" id="KW-0328">Glycosyltransferase</keyword>
<proteinExistence type="inferred from homology"/>
<keyword evidence="2" id="KW-0808">Transferase</keyword>
<gene>
    <name evidence="4" type="ORF">Fmac_002609</name>
</gene>
<dbReference type="SUPFAM" id="SSF53756">
    <property type="entry name" value="UDP-Glycosyltransferase/glycogen phosphorylase"/>
    <property type="match status" value="1"/>
</dbReference>
<dbReference type="InterPro" id="IPR050481">
    <property type="entry name" value="UDP-glycosyltransf_plant"/>
</dbReference>
<comment type="caution">
    <text evidence="4">The sequence shown here is derived from an EMBL/GenBank/DDBJ whole genome shotgun (WGS) entry which is preliminary data.</text>
</comment>
<dbReference type="PANTHER" id="PTHR48048:SF30">
    <property type="entry name" value="GLYCOSYLTRANSFERASE"/>
    <property type="match status" value="1"/>
</dbReference>
<feature type="compositionally biased region" description="Low complexity" evidence="3">
    <location>
        <begin position="7"/>
        <end position="26"/>
    </location>
</feature>
<feature type="compositionally biased region" description="Pro residues" evidence="3">
    <location>
        <begin position="27"/>
        <end position="45"/>
    </location>
</feature>
<dbReference type="GO" id="GO:0016758">
    <property type="term" value="F:hexosyltransferase activity"/>
    <property type="evidence" value="ECO:0007669"/>
    <property type="project" value="UniProtKB-ARBA"/>
</dbReference>
<sequence>METPFISSPSTSWTTLPSTPTSAASPPSTPPSPSSASHPPPPPAAPSASILANRFTFVKTNAPNTAAALAQISHSPAIKALVINLFYTSATKAASSLRIPVHYFFTSRAAILELCCHLNALHRQTISSFRDMASVELCFPGIAAALKAVNMPEPMLDRNDNTYWDMLEFCTHLPRATRWCVTPEAWG</sequence>
<evidence type="ECO:0000313" key="5">
    <source>
        <dbReference type="Proteomes" id="UP001603857"/>
    </source>
</evidence>
<accession>A0ABD1NKG3</accession>
<name>A0ABD1NKG3_9FABA</name>
<keyword evidence="5" id="KW-1185">Reference proteome</keyword>
<dbReference type="AlphaFoldDB" id="A0ABD1NKG3"/>